<reference evidence="3" key="2">
    <citation type="submission" date="2021-05" db="EMBL/GenBank/DDBJ databases">
        <title>Protein family content uncovers lineage relationships and bacterial pathway maintenance mechanisms in DPANN archaea.</title>
        <authorList>
            <person name="Castelle C.J."/>
            <person name="Meheust R."/>
            <person name="Jaffe A.L."/>
            <person name="Seitz K."/>
            <person name="Gong X."/>
            <person name="Baker B.J."/>
            <person name="Banfield J.F."/>
        </authorList>
    </citation>
    <scope>NUCLEOTIDE SEQUENCE</scope>
    <source>
        <strain evidence="3">RIFCSPHIGHO2_01_FULL_AR10_44_11</strain>
    </source>
</reference>
<dbReference type="PANTHER" id="PTHR30024">
    <property type="entry name" value="ALIPHATIC SULFONATES-BINDING PROTEIN-RELATED"/>
    <property type="match status" value="1"/>
</dbReference>
<keyword evidence="1" id="KW-0812">Transmembrane</keyword>
<sequence>MNKKIIISAAAVIIVALLIFIWPGGQVNESDKVPINIGWQVAWATQGQIAQTLKHTDFLEKNGLMPEFKAFSYGGPLIEAAITGDVDIIFVADMPAITLLSKGVKWKIVARLIDFRDAIIVPKASSINSLDDLKGKNITTPFSSGAHIGTLKLLKESGLEKDVKLINLDVLEQAAIVQKGTDKSWGEIDAIASWDPNIALFEHQGKARVLESFFPVAVVVMSEDFIKRNPAAAKNFLKSYVEAYYYYATHQKEANKWFMEEARIKFDESILDIAASYEKNLEAKTIAEIDVLITERHINQMQEIADLAYAQGLISGLPNIRKSTDNSLLEGALKGN</sequence>
<accession>A0A8T4KUI3</accession>
<reference evidence="3" key="1">
    <citation type="submission" date="2021-03" db="EMBL/GenBank/DDBJ databases">
        <authorList>
            <person name="Jaffe A."/>
        </authorList>
    </citation>
    <scope>NUCLEOTIDE SEQUENCE</scope>
    <source>
        <strain evidence="3">RIFCSPHIGHO2_01_FULL_AR10_44_11</strain>
    </source>
</reference>
<comment type="caution">
    <text evidence="3">The sequence shown here is derived from an EMBL/GenBank/DDBJ whole genome shotgun (WGS) entry which is preliminary data.</text>
</comment>
<dbReference type="AlphaFoldDB" id="A0A8T4KUI3"/>
<dbReference type="CDD" id="cd01008">
    <property type="entry name" value="PBP2_NrtA_SsuA_CpmA_like"/>
    <property type="match status" value="1"/>
</dbReference>
<feature type="domain" description="SsuA/THI5-like" evidence="2">
    <location>
        <begin position="58"/>
        <end position="254"/>
    </location>
</feature>
<dbReference type="InterPro" id="IPR015168">
    <property type="entry name" value="SsuA/THI5"/>
</dbReference>
<dbReference type="SUPFAM" id="SSF53850">
    <property type="entry name" value="Periplasmic binding protein-like II"/>
    <property type="match status" value="1"/>
</dbReference>
<dbReference type="Pfam" id="PF09084">
    <property type="entry name" value="NMT1"/>
    <property type="match status" value="1"/>
</dbReference>
<name>A0A8T4KUI3_9ARCH</name>
<dbReference type="Proteomes" id="UP000677687">
    <property type="component" value="Unassembled WGS sequence"/>
</dbReference>
<dbReference type="EMBL" id="JAGVWD010000046">
    <property type="protein sequence ID" value="MBS3057604.1"/>
    <property type="molecule type" value="Genomic_DNA"/>
</dbReference>
<protein>
    <submittedName>
        <fullName evidence="3">NrtA/SsuA/CpmA family ABC transporter substrate-binding protein</fullName>
    </submittedName>
</protein>
<evidence type="ECO:0000259" key="2">
    <source>
        <dbReference type="Pfam" id="PF09084"/>
    </source>
</evidence>
<keyword evidence="1" id="KW-0472">Membrane</keyword>
<feature type="transmembrane region" description="Helical" evidence="1">
    <location>
        <begin position="5"/>
        <end position="25"/>
    </location>
</feature>
<gene>
    <name evidence="3" type="ORF">J4415_03155</name>
</gene>
<evidence type="ECO:0000313" key="4">
    <source>
        <dbReference type="Proteomes" id="UP000677687"/>
    </source>
</evidence>
<keyword evidence="1" id="KW-1133">Transmembrane helix</keyword>
<evidence type="ECO:0000313" key="3">
    <source>
        <dbReference type="EMBL" id="MBS3057604.1"/>
    </source>
</evidence>
<proteinExistence type="predicted"/>
<organism evidence="3 4">
    <name type="scientific">Candidatus Iainarchaeum sp</name>
    <dbReference type="NCBI Taxonomy" id="3101447"/>
    <lineage>
        <taxon>Archaea</taxon>
        <taxon>Candidatus Iainarchaeota</taxon>
        <taxon>Candidatus Iainarchaeia</taxon>
        <taxon>Candidatus Iainarchaeales</taxon>
        <taxon>Candidatus Iainarchaeaceae</taxon>
        <taxon>Candidatus Iainarchaeum</taxon>
    </lineage>
</organism>
<evidence type="ECO:0000256" key="1">
    <source>
        <dbReference type="SAM" id="Phobius"/>
    </source>
</evidence>
<dbReference type="Gene3D" id="3.40.190.10">
    <property type="entry name" value="Periplasmic binding protein-like II"/>
    <property type="match status" value="2"/>
</dbReference>